<dbReference type="Proteomes" id="UP000628017">
    <property type="component" value="Unassembled WGS sequence"/>
</dbReference>
<accession>A0A916QT69</accession>
<name>A0A916QT69_9RHOB</name>
<reference evidence="2" key="2">
    <citation type="submission" date="2020-09" db="EMBL/GenBank/DDBJ databases">
        <authorList>
            <person name="Sun Q."/>
            <person name="Zhou Y."/>
        </authorList>
    </citation>
    <scope>NUCLEOTIDE SEQUENCE</scope>
    <source>
        <strain evidence="2">CGMCC 1.15880</strain>
    </source>
</reference>
<protein>
    <submittedName>
        <fullName evidence="2">BolA family transcriptional regulator</fullName>
    </submittedName>
</protein>
<reference evidence="2" key="1">
    <citation type="journal article" date="2014" name="Int. J. Syst. Evol. Microbiol.">
        <title>Complete genome sequence of Corynebacterium casei LMG S-19264T (=DSM 44701T), isolated from a smear-ripened cheese.</title>
        <authorList>
            <consortium name="US DOE Joint Genome Institute (JGI-PGF)"/>
            <person name="Walter F."/>
            <person name="Albersmeier A."/>
            <person name="Kalinowski J."/>
            <person name="Ruckert C."/>
        </authorList>
    </citation>
    <scope>NUCLEOTIDE SEQUENCE</scope>
    <source>
        <strain evidence="2">CGMCC 1.15880</strain>
    </source>
</reference>
<dbReference type="GO" id="GO:0016226">
    <property type="term" value="P:iron-sulfur cluster assembly"/>
    <property type="evidence" value="ECO:0007669"/>
    <property type="project" value="TreeGrafter"/>
</dbReference>
<keyword evidence="3" id="KW-1185">Reference proteome</keyword>
<comment type="caution">
    <text evidence="2">The sequence shown here is derived from an EMBL/GenBank/DDBJ whole genome shotgun (WGS) entry which is preliminary data.</text>
</comment>
<dbReference type="PIRSF" id="PIRSF003113">
    <property type="entry name" value="BolA"/>
    <property type="match status" value="1"/>
</dbReference>
<evidence type="ECO:0000313" key="3">
    <source>
        <dbReference type="Proteomes" id="UP000628017"/>
    </source>
</evidence>
<dbReference type="SUPFAM" id="SSF82657">
    <property type="entry name" value="BolA-like"/>
    <property type="match status" value="1"/>
</dbReference>
<comment type="similarity">
    <text evidence="1">Belongs to the BolA/IbaG family.</text>
</comment>
<dbReference type="PANTHER" id="PTHR46230:SF7">
    <property type="entry name" value="BOLA-LIKE PROTEIN 1"/>
    <property type="match status" value="1"/>
</dbReference>
<dbReference type="InterPro" id="IPR036065">
    <property type="entry name" value="BolA-like_sf"/>
</dbReference>
<dbReference type="Pfam" id="PF01722">
    <property type="entry name" value="BolA"/>
    <property type="match status" value="1"/>
</dbReference>
<dbReference type="Gene3D" id="3.30.300.90">
    <property type="entry name" value="BolA-like"/>
    <property type="match status" value="1"/>
</dbReference>
<dbReference type="InterPro" id="IPR002634">
    <property type="entry name" value="BolA"/>
</dbReference>
<dbReference type="EMBL" id="BMKA01000001">
    <property type="protein sequence ID" value="GGA08168.1"/>
    <property type="molecule type" value="Genomic_DNA"/>
</dbReference>
<gene>
    <name evidence="2" type="ORF">GCM10011498_05050</name>
</gene>
<dbReference type="AlphaFoldDB" id="A0A916QT69"/>
<organism evidence="2 3">
    <name type="scientific">Neptunicoccus cionae</name>
    <dbReference type="NCBI Taxonomy" id="2035344"/>
    <lineage>
        <taxon>Bacteria</taxon>
        <taxon>Pseudomonadati</taxon>
        <taxon>Pseudomonadota</taxon>
        <taxon>Alphaproteobacteria</taxon>
        <taxon>Rhodobacterales</taxon>
        <taxon>Paracoccaceae</taxon>
        <taxon>Neptunicoccus</taxon>
    </lineage>
</organism>
<evidence type="ECO:0000313" key="2">
    <source>
        <dbReference type="EMBL" id="GGA08168.1"/>
    </source>
</evidence>
<proteinExistence type="inferred from homology"/>
<sequence>MKQRMEQKLQAEFAPQLLEIIDESEQHRGHGGYREGGETHFRIVMRSDKLSGMSRVARQRAVMACVKLELEERVHALALDVSAPTPVSE</sequence>
<evidence type="ECO:0000256" key="1">
    <source>
        <dbReference type="RuleBase" id="RU003860"/>
    </source>
</evidence>
<dbReference type="PANTHER" id="PTHR46230">
    <property type="match status" value="1"/>
</dbReference>